<dbReference type="EMBL" id="JABRWJ010000003">
    <property type="protein sequence ID" value="NRF67310.1"/>
    <property type="molecule type" value="Genomic_DNA"/>
</dbReference>
<keyword evidence="3" id="KW-1185">Reference proteome</keyword>
<evidence type="ECO:0000256" key="1">
    <source>
        <dbReference type="SAM" id="MobiDB-lite"/>
    </source>
</evidence>
<evidence type="ECO:0000313" key="3">
    <source>
        <dbReference type="Proteomes" id="UP000737171"/>
    </source>
</evidence>
<dbReference type="Proteomes" id="UP000737171">
    <property type="component" value="Unassembled WGS sequence"/>
</dbReference>
<name>A0ABX2EFA3_9BURK</name>
<accession>A0ABX2EFA3</accession>
<proteinExistence type="predicted"/>
<gene>
    <name evidence="2" type="ORF">HLB44_09970</name>
</gene>
<reference evidence="2 3" key="1">
    <citation type="submission" date="2020-05" db="EMBL/GenBank/DDBJ databases">
        <title>Aquincola sp. isolate from soil.</title>
        <authorList>
            <person name="Han J."/>
            <person name="Kim D.-U."/>
        </authorList>
    </citation>
    <scope>NUCLEOTIDE SEQUENCE [LARGE SCALE GENOMIC DNA]</scope>
    <source>
        <strain evidence="2 3">S2</strain>
    </source>
</reference>
<feature type="region of interest" description="Disordered" evidence="1">
    <location>
        <begin position="44"/>
        <end position="72"/>
    </location>
</feature>
<feature type="compositionally biased region" description="Basic and acidic residues" evidence="1">
    <location>
        <begin position="48"/>
        <end position="72"/>
    </location>
</feature>
<organism evidence="2 3">
    <name type="scientific">Pseudaquabacterium terrae</name>
    <dbReference type="NCBI Taxonomy" id="2732868"/>
    <lineage>
        <taxon>Bacteria</taxon>
        <taxon>Pseudomonadati</taxon>
        <taxon>Pseudomonadota</taxon>
        <taxon>Betaproteobacteria</taxon>
        <taxon>Burkholderiales</taxon>
        <taxon>Sphaerotilaceae</taxon>
        <taxon>Pseudaquabacterium</taxon>
    </lineage>
</organism>
<comment type="caution">
    <text evidence="2">The sequence shown here is derived from an EMBL/GenBank/DDBJ whole genome shotgun (WGS) entry which is preliminary data.</text>
</comment>
<evidence type="ECO:0000313" key="2">
    <source>
        <dbReference type="EMBL" id="NRF67310.1"/>
    </source>
</evidence>
<dbReference type="InterPro" id="IPR022037">
    <property type="entry name" value="DUF3606"/>
</dbReference>
<dbReference type="Pfam" id="PF12244">
    <property type="entry name" value="DUF3606"/>
    <property type="match status" value="1"/>
</dbReference>
<protein>
    <submittedName>
        <fullName evidence="2">DUF3606 domain-containing protein</fullName>
    </submittedName>
</protein>
<sequence length="72" mass="7880">MSDNKDKTGGQDRKRINVNQDYELADWAKKFGVTKEELKAAVKAAGDSADKVEQHLKSSRGKGSDSDKPSRG</sequence>
<dbReference type="RefSeq" id="WP_173122432.1">
    <property type="nucleotide sequence ID" value="NZ_JABRWJ010000003.1"/>
</dbReference>